<organism evidence="25 26">
    <name type="scientific">Sphingobacterium spiritivorum ATCC 33300</name>
    <dbReference type="NCBI Taxonomy" id="525372"/>
    <lineage>
        <taxon>Bacteria</taxon>
        <taxon>Pseudomonadati</taxon>
        <taxon>Bacteroidota</taxon>
        <taxon>Sphingobacteriia</taxon>
        <taxon>Sphingobacteriales</taxon>
        <taxon>Sphingobacteriaceae</taxon>
        <taxon>Sphingobacterium</taxon>
    </lineage>
</organism>
<evidence type="ECO:0000256" key="6">
    <source>
        <dbReference type="ARBA" id="ARBA00012487"/>
    </source>
</evidence>
<keyword evidence="13 24" id="KW-1133">Transmembrane helix</keyword>
<feature type="transmembrane region" description="Helical" evidence="24">
    <location>
        <begin position="244"/>
        <end position="264"/>
    </location>
</feature>
<evidence type="ECO:0000256" key="18">
    <source>
        <dbReference type="ARBA" id="ARBA00029893"/>
    </source>
</evidence>
<feature type="transmembrane region" description="Helical" evidence="24">
    <location>
        <begin position="6"/>
        <end position="35"/>
    </location>
</feature>
<comment type="catalytic activity">
    <reaction evidence="1">
        <text>a 1,2-diacyl-sn-glycero-3-phosphate + CTP + H(+) = a CDP-1,2-diacyl-sn-glycerol + diphosphate</text>
        <dbReference type="Rhea" id="RHEA:16229"/>
        <dbReference type="ChEBI" id="CHEBI:15378"/>
        <dbReference type="ChEBI" id="CHEBI:33019"/>
        <dbReference type="ChEBI" id="CHEBI:37563"/>
        <dbReference type="ChEBI" id="CHEBI:58332"/>
        <dbReference type="ChEBI" id="CHEBI:58608"/>
        <dbReference type="EC" id="2.7.7.41"/>
    </reaction>
</comment>
<evidence type="ECO:0000256" key="3">
    <source>
        <dbReference type="ARBA" id="ARBA00005119"/>
    </source>
</evidence>
<evidence type="ECO:0000256" key="7">
    <source>
        <dbReference type="ARBA" id="ARBA00019373"/>
    </source>
</evidence>
<evidence type="ECO:0000256" key="1">
    <source>
        <dbReference type="ARBA" id="ARBA00001698"/>
    </source>
</evidence>
<dbReference type="Pfam" id="PF01148">
    <property type="entry name" value="CTP_transf_1"/>
    <property type="match status" value="1"/>
</dbReference>
<dbReference type="RefSeq" id="WP_003009716.1">
    <property type="nucleotide sequence ID" value="NZ_GG668632.1"/>
</dbReference>
<evidence type="ECO:0000256" key="23">
    <source>
        <dbReference type="ARBA" id="ARBA00033406"/>
    </source>
</evidence>
<evidence type="ECO:0000256" key="9">
    <source>
        <dbReference type="ARBA" id="ARBA00022516"/>
    </source>
</evidence>
<dbReference type="Proteomes" id="UP000006241">
    <property type="component" value="Unassembled WGS sequence"/>
</dbReference>
<evidence type="ECO:0000256" key="20">
    <source>
        <dbReference type="ARBA" id="ARBA00032253"/>
    </source>
</evidence>
<evidence type="ECO:0000256" key="19">
    <source>
        <dbReference type="ARBA" id="ARBA00031825"/>
    </source>
</evidence>
<keyword evidence="12 25" id="KW-0548">Nucleotidyltransferase</keyword>
<feature type="transmembrane region" description="Helical" evidence="24">
    <location>
        <begin position="177"/>
        <end position="196"/>
    </location>
</feature>
<dbReference type="PANTHER" id="PTHR46382:SF1">
    <property type="entry name" value="PHOSPHATIDATE CYTIDYLYLTRANSFERASE"/>
    <property type="match status" value="1"/>
</dbReference>
<comment type="similarity">
    <text evidence="5">Belongs to the CDS family.</text>
</comment>
<dbReference type="HOGENOM" id="CLU_037294_3_2_10"/>
<protein>
    <recommendedName>
        <fullName evidence="7">Phosphatidate cytidylyltransferase</fullName>
        <ecNumber evidence="6">2.7.7.41</ecNumber>
    </recommendedName>
    <alternativeName>
        <fullName evidence="20">CDP-DAG synthase</fullName>
    </alternativeName>
    <alternativeName>
        <fullName evidence="22">CDP-DG synthase</fullName>
    </alternativeName>
    <alternativeName>
        <fullName evidence="18">CDP-diacylglycerol synthase</fullName>
    </alternativeName>
    <alternativeName>
        <fullName evidence="21">CDP-diglyceride pyrophosphorylase</fullName>
    </alternativeName>
    <alternativeName>
        <fullName evidence="23">CDP-diglyceride synthase</fullName>
    </alternativeName>
    <alternativeName>
        <fullName evidence="19">CTP:phosphatidate cytidylyltransferase</fullName>
    </alternativeName>
</protein>
<evidence type="ECO:0000256" key="10">
    <source>
        <dbReference type="ARBA" id="ARBA00022679"/>
    </source>
</evidence>
<keyword evidence="8" id="KW-1003">Cell membrane</keyword>
<keyword evidence="17" id="KW-1208">Phospholipid metabolism</keyword>
<comment type="subcellular location">
    <subcellularLocation>
        <location evidence="2">Cell membrane</location>
        <topology evidence="2">Multi-pass membrane protein</topology>
    </subcellularLocation>
</comment>
<dbReference type="EMBL" id="ACHB01000079">
    <property type="protein sequence ID" value="EEI90965.1"/>
    <property type="molecule type" value="Genomic_DNA"/>
</dbReference>
<feature type="transmembrane region" description="Helical" evidence="24">
    <location>
        <begin position="79"/>
        <end position="97"/>
    </location>
</feature>
<evidence type="ECO:0000256" key="14">
    <source>
        <dbReference type="ARBA" id="ARBA00023098"/>
    </source>
</evidence>
<evidence type="ECO:0000256" key="15">
    <source>
        <dbReference type="ARBA" id="ARBA00023136"/>
    </source>
</evidence>
<feature type="transmembrane region" description="Helical" evidence="24">
    <location>
        <begin position="109"/>
        <end position="130"/>
    </location>
</feature>
<dbReference type="PANTHER" id="PTHR46382">
    <property type="entry name" value="PHOSPHATIDATE CYTIDYLYLTRANSFERASE"/>
    <property type="match status" value="1"/>
</dbReference>
<evidence type="ECO:0000256" key="5">
    <source>
        <dbReference type="ARBA" id="ARBA00010185"/>
    </source>
</evidence>
<keyword evidence="14" id="KW-0443">Lipid metabolism</keyword>
<evidence type="ECO:0000256" key="12">
    <source>
        <dbReference type="ARBA" id="ARBA00022695"/>
    </source>
</evidence>
<evidence type="ECO:0000256" key="13">
    <source>
        <dbReference type="ARBA" id="ARBA00022989"/>
    </source>
</evidence>
<accession>C2G1Q6</accession>
<comment type="pathway">
    <text evidence="4">Lipid metabolism.</text>
</comment>
<evidence type="ECO:0000256" key="16">
    <source>
        <dbReference type="ARBA" id="ARBA00023209"/>
    </source>
</evidence>
<keyword evidence="10 25" id="KW-0808">Transferase</keyword>
<keyword evidence="9" id="KW-0444">Lipid biosynthesis</keyword>
<evidence type="ECO:0000256" key="21">
    <source>
        <dbReference type="ARBA" id="ARBA00032396"/>
    </source>
</evidence>
<comment type="pathway">
    <text evidence="3">Phospholipid metabolism; CDP-diacylglycerol biosynthesis; CDP-diacylglycerol from sn-glycerol 3-phosphate: step 3/3.</text>
</comment>
<evidence type="ECO:0000256" key="8">
    <source>
        <dbReference type="ARBA" id="ARBA00022475"/>
    </source>
</evidence>
<dbReference type="GO" id="GO:0004605">
    <property type="term" value="F:phosphatidate cytidylyltransferase activity"/>
    <property type="evidence" value="ECO:0007669"/>
    <property type="project" value="UniProtKB-EC"/>
</dbReference>
<proteinExistence type="inferred from homology"/>
<evidence type="ECO:0000313" key="25">
    <source>
        <dbReference type="EMBL" id="EEI90965.1"/>
    </source>
</evidence>
<dbReference type="GO" id="GO:0005886">
    <property type="term" value="C:plasma membrane"/>
    <property type="evidence" value="ECO:0007669"/>
    <property type="project" value="UniProtKB-SubCell"/>
</dbReference>
<keyword evidence="11 24" id="KW-0812">Transmembrane</keyword>
<evidence type="ECO:0000256" key="11">
    <source>
        <dbReference type="ARBA" id="ARBA00022692"/>
    </source>
</evidence>
<comment type="caution">
    <text evidence="25">The sequence shown here is derived from an EMBL/GenBank/DDBJ whole genome shotgun (WGS) entry which is preliminary data.</text>
</comment>
<evidence type="ECO:0000256" key="24">
    <source>
        <dbReference type="SAM" id="Phobius"/>
    </source>
</evidence>
<sequence>MKTRAITGVFFIIILVGSHLLGKEVFVAFFALLGVASLHEFYKLVTSDDIRPDKTVGLLTGLVLMVTGGGAYLEFWSFRFILLVVPFLLWIYIAALYQNRKFPFHDISYTITGIVYTVVPFLTLIGLAFVHGKFNFYIPLGYLILQWSNDTGAYLAGRSFGKRKLFERISPNKTWEGFIGGVLLAVVVALNLEQYFGSIDKWQWVVVALTIGVFGTLGDLVESMLKRSLDVKDSGKIMPGHGGFLDRFDGVLIAAPLVYIFLLLV</sequence>
<feature type="transmembrane region" description="Helical" evidence="24">
    <location>
        <begin position="202"/>
        <end position="223"/>
    </location>
</feature>
<evidence type="ECO:0000313" key="26">
    <source>
        <dbReference type="Proteomes" id="UP000006241"/>
    </source>
</evidence>
<evidence type="ECO:0000256" key="4">
    <source>
        <dbReference type="ARBA" id="ARBA00005189"/>
    </source>
</evidence>
<keyword evidence="16" id="KW-0594">Phospholipid biosynthesis</keyword>
<dbReference type="GO" id="GO:0016024">
    <property type="term" value="P:CDP-diacylglycerol biosynthetic process"/>
    <property type="evidence" value="ECO:0007669"/>
    <property type="project" value="TreeGrafter"/>
</dbReference>
<evidence type="ECO:0000256" key="22">
    <source>
        <dbReference type="ARBA" id="ARBA00032743"/>
    </source>
</evidence>
<name>C2G1Q6_SPHSI</name>
<evidence type="ECO:0000256" key="2">
    <source>
        <dbReference type="ARBA" id="ARBA00004651"/>
    </source>
</evidence>
<gene>
    <name evidence="25" type="primary">cdsA</name>
    <name evidence="25" type="ORF">HMPREF0765_3512</name>
</gene>
<reference evidence="25 26" key="1">
    <citation type="submission" date="2009-01" db="EMBL/GenBank/DDBJ databases">
        <authorList>
            <person name="Qin X."/>
            <person name="Bachman B."/>
            <person name="Battles P."/>
            <person name="Bell A."/>
            <person name="Bess C."/>
            <person name="Bickham C."/>
            <person name="Chaboub L."/>
            <person name="Chen D."/>
            <person name="Coyle M."/>
            <person name="Deiros D.R."/>
            <person name="Dinh H."/>
            <person name="Forbes L."/>
            <person name="Fowler G."/>
            <person name="Francisco L."/>
            <person name="Fu Q."/>
            <person name="Gubbala S."/>
            <person name="Hale W."/>
            <person name="Han Y."/>
            <person name="Hemphill L."/>
            <person name="Highlander S.K."/>
            <person name="Hirani K."/>
            <person name="Hogues M."/>
            <person name="Jackson L."/>
            <person name="Jakkamsetti A."/>
            <person name="Javaid M."/>
            <person name="Jiang H."/>
            <person name="Korchina V."/>
            <person name="Kovar C."/>
            <person name="Lara F."/>
            <person name="Lee S."/>
            <person name="Mata R."/>
            <person name="Mathew T."/>
            <person name="Moen C."/>
            <person name="Morales K."/>
            <person name="Munidasa M."/>
            <person name="Nazareth L."/>
            <person name="Ngo R."/>
            <person name="Nguyen L."/>
            <person name="Okwuonu G."/>
            <person name="Ongeri F."/>
            <person name="Patil S."/>
            <person name="Petrosino J."/>
            <person name="Pham C."/>
            <person name="Pham P."/>
            <person name="Pu L.-L."/>
            <person name="Puazo M."/>
            <person name="Raj R."/>
            <person name="Reid J."/>
            <person name="Rouhana J."/>
            <person name="Saada N."/>
            <person name="Shang Y."/>
            <person name="Simmons D."/>
            <person name="Thornton R."/>
            <person name="Warren J."/>
            <person name="Weissenberger G."/>
            <person name="Zhang J."/>
            <person name="Zhang L."/>
            <person name="Zhou C."/>
            <person name="Zhu D."/>
            <person name="Muzny D."/>
            <person name="Worley K."/>
            <person name="Gibbs R."/>
        </authorList>
    </citation>
    <scope>NUCLEOTIDE SEQUENCE [LARGE SCALE GENOMIC DNA]</scope>
    <source>
        <strain evidence="25 26">ATCC 33300</strain>
    </source>
</reference>
<feature type="transmembrane region" description="Helical" evidence="24">
    <location>
        <begin position="56"/>
        <end position="73"/>
    </location>
</feature>
<dbReference type="EC" id="2.7.7.41" evidence="6"/>
<keyword evidence="15 24" id="KW-0472">Membrane</keyword>
<evidence type="ECO:0000256" key="17">
    <source>
        <dbReference type="ARBA" id="ARBA00023264"/>
    </source>
</evidence>
<dbReference type="AlphaFoldDB" id="C2G1Q6"/>